<comment type="subcellular location">
    <subcellularLocation>
        <location evidence="1">Mitochondrion</location>
    </subcellularLocation>
</comment>
<feature type="domain" description="Complex 1 LYR protein" evidence="7">
    <location>
        <begin position="32"/>
        <end position="83"/>
    </location>
</feature>
<accession>A0A6A6HY51</accession>
<dbReference type="PANTHER" id="PTHR13675">
    <property type="entry name" value="LYR MOTIF-CONTAINING PROTEIN 2"/>
    <property type="match status" value="1"/>
</dbReference>
<dbReference type="EMBL" id="ML987207">
    <property type="protein sequence ID" value="KAF2242652.1"/>
    <property type="molecule type" value="Genomic_DNA"/>
</dbReference>
<dbReference type="GO" id="GO:0005739">
    <property type="term" value="C:mitochondrion"/>
    <property type="evidence" value="ECO:0007669"/>
    <property type="project" value="UniProtKB-SubCell"/>
</dbReference>
<evidence type="ECO:0000256" key="2">
    <source>
        <dbReference type="ARBA" id="ARBA00009508"/>
    </source>
</evidence>
<reference evidence="8" key="1">
    <citation type="journal article" date="2020" name="Stud. Mycol.">
        <title>101 Dothideomycetes genomes: a test case for predicting lifestyles and emergence of pathogens.</title>
        <authorList>
            <person name="Haridas S."/>
            <person name="Albert R."/>
            <person name="Binder M."/>
            <person name="Bloem J."/>
            <person name="Labutti K."/>
            <person name="Salamov A."/>
            <person name="Andreopoulos B."/>
            <person name="Baker S."/>
            <person name="Barry K."/>
            <person name="Bills G."/>
            <person name="Bluhm B."/>
            <person name="Cannon C."/>
            <person name="Castanera R."/>
            <person name="Culley D."/>
            <person name="Daum C."/>
            <person name="Ezra D."/>
            <person name="Gonzalez J."/>
            <person name="Henrissat B."/>
            <person name="Kuo A."/>
            <person name="Liang C."/>
            <person name="Lipzen A."/>
            <person name="Lutzoni F."/>
            <person name="Magnuson J."/>
            <person name="Mondo S."/>
            <person name="Nolan M."/>
            <person name="Ohm R."/>
            <person name="Pangilinan J."/>
            <person name="Park H.-J."/>
            <person name="Ramirez L."/>
            <person name="Alfaro M."/>
            <person name="Sun H."/>
            <person name="Tritt A."/>
            <person name="Yoshinaga Y."/>
            <person name="Zwiers L.-H."/>
            <person name="Turgeon B."/>
            <person name="Goodwin S."/>
            <person name="Spatafora J."/>
            <person name="Crous P."/>
            <person name="Grigoriev I."/>
        </authorList>
    </citation>
    <scope>NUCLEOTIDE SEQUENCE</scope>
    <source>
        <strain evidence="8">CBS 122368</strain>
    </source>
</reference>
<evidence type="ECO:0000256" key="6">
    <source>
        <dbReference type="ARBA" id="ARBA00044735"/>
    </source>
</evidence>
<evidence type="ECO:0000256" key="4">
    <source>
        <dbReference type="ARBA" id="ARBA00023128"/>
    </source>
</evidence>
<comment type="similarity">
    <text evidence="2">Belongs to the complex I LYR family.</text>
</comment>
<dbReference type="PANTHER" id="PTHR13675:SF0">
    <property type="entry name" value="LYR MOTIF-CONTAINING PROTEIN 2"/>
    <property type="match status" value="1"/>
</dbReference>
<dbReference type="OrthoDB" id="74240at2759"/>
<keyword evidence="3" id="KW-0809">Transit peptide</keyword>
<gene>
    <name evidence="8" type="ORF">BU26DRAFT_129895</name>
</gene>
<keyword evidence="4" id="KW-0496">Mitochondrion</keyword>
<dbReference type="AlphaFoldDB" id="A0A6A6HY51"/>
<dbReference type="InterPro" id="IPR045293">
    <property type="entry name" value="Complex1_LYR_LYRM2"/>
</dbReference>
<evidence type="ECO:0000256" key="5">
    <source>
        <dbReference type="ARBA" id="ARBA00026235"/>
    </source>
</evidence>
<protein>
    <recommendedName>
        <fullName evidence="5">LYR motif-containing protein 2</fullName>
    </recommendedName>
</protein>
<dbReference type="CDD" id="cd20262">
    <property type="entry name" value="Complex1_LYR_LYRM2"/>
    <property type="match status" value="1"/>
</dbReference>
<dbReference type="InterPro" id="IPR008011">
    <property type="entry name" value="Complex1_LYR_dom"/>
</dbReference>
<comment type="function">
    <text evidence="6">Involved in efficient integration of the N-module into mitochondrial respiratory chain complex I.</text>
</comment>
<evidence type="ECO:0000313" key="9">
    <source>
        <dbReference type="Proteomes" id="UP000800094"/>
    </source>
</evidence>
<evidence type="ECO:0000313" key="8">
    <source>
        <dbReference type="EMBL" id="KAF2242652.1"/>
    </source>
</evidence>
<name>A0A6A6HY51_9PLEO</name>
<evidence type="ECO:0000256" key="1">
    <source>
        <dbReference type="ARBA" id="ARBA00004173"/>
    </source>
</evidence>
<evidence type="ECO:0000259" key="7">
    <source>
        <dbReference type="Pfam" id="PF05347"/>
    </source>
</evidence>
<proteinExistence type="inferred from homology"/>
<keyword evidence="9" id="KW-1185">Reference proteome</keyword>
<evidence type="ECO:0000256" key="3">
    <source>
        <dbReference type="ARBA" id="ARBA00022946"/>
    </source>
</evidence>
<dbReference type="RefSeq" id="XP_033677656.1">
    <property type="nucleotide sequence ID" value="XM_033819649.1"/>
</dbReference>
<dbReference type="GeneID" id="54572979"/>
<sequence>MKCGYATIARRPSALRMRGKTPLGLDHFIQRQRALALWRDILRSTASISDMSTRKDMRQFARAEFEHHKHATDISHIRYLISQTGRTQFDSMKSSLINSGLLS</sequence>
<dbReference type="Proteomes" id="UP000800094">
    <property type="component" value="Unassembled WGS sequence"/>
</dbReference>
<organism evidence="8 9">
    <name type="scientific">Trematosphaeria pertusa</name>
    <dbReference type="NCBI Taxonomy" id="390896"/>
    <lineage>
        <taxon>Eukaryota</taxon>
        <taxon>Fungi</taxon>
        <taxon>Dikarya</taxon>
        <taxon>Ascomycota</taxon>
        <taxon>Pezizomycotina</taxon>
        <taxon>Dothideomycetes</taxon>
        <taxon>Pleosporomycetidae</taxon>
        <taxon>Pleosporales</taxon>
        <taxon>Massarineae</taxon>
        <taxon>Trematosphaeriaceae</taxon>
        <taxon>Trematosphaeria</taxon>
    </lineage>
</organism>
<dbReference type="Pfam" id="PF05347">
    <property type="entry name" value="Complex1_LYR"/>
    <property type="match status" value="1"/>
</dbReference>